<accession>A0A4Y8AJL6</accession>
<dbReference type="OrthoDB" id="780707at2"/>
<protein>
    <recommendedName>
        <fullName evidence="7">Phage tail tape measure protein</fullName>
    </recommendedName>
</protein>
<reference evidence="4" key="2">
    <citation type="submission" date="2019-03" db="EMBL/GenBank/DDBJ databases">
        <authorList>
            <person name="Yan Y.-Q."/>
            <person name="Du Z.-J."/>
        </authorList>
    </citation>
    <scope>NUCLEOTIDE SEQUENCE</scope>
    <source>
        <strain evidence="4">PP-F2FG21</strain>
    </source>
</reference>
<feature type="coiled-coil region" evidence="1">
    <location>
        <begin position="405"/>
        <end position="436"/>
    </location>
</feature>
<organism evidence="4 5">
    <name type="scientific">Mucilaginibacter phyllosphaerae</name>
    <dbReference type="NCBI Taxonomy" id="1812349"/>
    <lineage>
        <taxon>Bacteria</taxon>
        <taxon>Pseudomonadati</taxon>
        <taxon>Bacteroidota</taxon>
        <taxon>Sphingobacteriia</taxon>
        <taxon>Sphingobacteriales</taxon>
        <taxon>Sphingobacteriaceae</taxon>
        <taxon>Mucilaginibacter</taxon>
    </lineage>
</organism>
<evidence type="ECO:0000313" key="4">
    <source>
        <dbReference type="EMBL" id="TEW69216.1"/>
    </source>
</evidence>
<sequence length="695" mass="77625">MSTTFSTGLGVIKIFTNEVKALYVGLTGGLSVIIAFLPEIINFAKALFNGKDAVNAMALNFKNLNDVMKDSNKEASSEITRLQFLYRSATDINNSYGDRIKSVQELKREFPDHLKNLSDEDILNGKAKKNYEELSKAIFENARARAALSKIENLAAQQLDIDFLKQKIINVKNAEYKKIEPEKVTTRSEMGERVTEMLTPQAQQKSLKDQQQTNRDLLRDELKGQDLRKRLLQNQIDFLISFAGGNNKIAQAINNTQTTPIITPTKKKPKPAPKPHILRSEDLIAAQSITIAQHFENEKKAYDSELALLNDQLNKKLISQADYNNQSQGLQDKYHQGISSSVKDFAEKSMPNTMQHFKSIAEANRLQNEINKDEKNIEKAILPWQQFDAEKKLIQDKYAYEITQAEGNEEKIKELKEKSQQAQTDLTQKYEQQRREFALNTAQQVADKAFSIIGNNIKAGSDAKIKGFEKDKANELSNKSLTETQRKAIEDKYQKKENQEKVKAFKAEQRMSVLQAVVNGALAVTKATAQSGILAPFVIPGIIASTALQIATIVAQKPPAFAKGGRFVSDGRGALLPGYSRTDNTNAYLRSGEAVVVSEAMRNPWARNLVSAINVAHGGRDFSMPNTGSGYAIGGIFTDGGNANRYYNQPVNDIKDMANTLAYQMMNNFPPIYVDVKDVNNQQNILAQTVNRVNL</sequence>
<dbReference type="AlphaFoldDB" id="A0A4Y8AJL6"/>
<evidence type="ECO:0000256" key="1">
    <source>
        <dbReference type="SAM" id="Coils"/>
    </source>
</evidence>
<keyword evidence="2" id="KW-0812">Transmembrane</keyword>
<evidence type="ECO:0008006" key="7">
    <source>
        <dbReference type="Google" id="ProtNLM"/>
    </source>
</evidence>
<comment type="caution">
    <text evidence="4">The sequence shown here is derived from an EMBL/GenBank/DDBJ whole genome shotgun (WGS) entry which is preliminary data.</text>
</comment>
<keyword evidence="1" id="KW-0175">Coiled coil</keyword>
<dbReference type="EMBL" id="SNQG01000001">
    <property type="protein sequence ID" value="TEW69216.1"/>
    <property type="molecule type" value="Genomic_DNA"/>
</dbReference>
<reference evidence="3 6" key="3">
    <citation type="submission" date="2020-08" db="EMBL/GenBank/DDBJ databases">
        <title>Genomic Encyclopedia of Type Strains, Phase IV (KMG-IV): sequencing the most valuable type-strain genomes for metagenomic binning, comparative biology and taxonomic classification.</title>
        <authorList>
            <person name="Goeker M."/>
        </authorList>
    </citation>
    <scope>NUCLEOTIDE SEQUENCE [LARGE SCALE GENOMIC DNA]</scope>
    <source>
        <strain evidence="3 6">DSM 100995</strain>
    </source>
</reference>
<name>A0A4Y8AJL6_9SPHI</name>
<proteinExistence type="predicted"/>
<dbReference type="EMBL" id="JACIEG010000001">
    <property type="protein sequence ID" value="MBB3967731.1"/>
    <property type="molecule type" value="Genomic_DNA"/>
</dbReference>
<evidence type="ECO:0000256" key="2">
    <source>
        <dbReference type="SAM" id="Phobius"/>
    </source>
</evidence>
<feature type="transmembrane region" description="Helical" evidence="2">
    <location>
        <begin position="21"/>
        <end position="41"/>
    </location>
</feature>
<keyword evidence="2" id="KW-0472">Membrane</keyword>
<evidence type="ECO:0000313" key="5">
    <source>
        <dbReference type="Proteomes" id="UP000297248"/>
    </source>
</evidence>
<keyword evidence="2" id="KW-1133">Transmembrane helix</keyword>
<reference evidence="4 5" key="1">
    <citation type="journal article" date="2016" name="Int. J. Syst. Evol. Microbiol.">
        <title>Proposal of Mucilaginibacter phyllosphaerae sp. nov. isolated from the phyllosphere of Galium album.</title>
        <authorList>
            <person name="Aydogan E.L."/>
            <person name="Busse H.J."/>
            <person name="Moser G."/>
            <person name="Muller C."/>
            <person name="Kampfer P."/>
            <person name="Glaeser S.P."/>
        </authorList>
    </citation>
    <scope>NUCLEOTIDE SEQUENCE [LARGE SCALE GENOMIC DNA]</scope>
    <source>
        <strain evidence="4 5">PP-F2FG21</strain>
    </source>
</reference>
<dbReference type="RefSeq" id="WP_134335051.1">
    <property type="nucleotide sequence ID" value="NZ_BMCZ01000001.1"/>
</dbReference>
<keyword evidence="6" id="KW-1185">Reference proteome</keyword>
<gene>
    <name evidence="4" type="ORF">E2R65_03345</name>
    <name evidence="3" type="ORF">GGR35_000317</name>
</gene>
<dbReference type="Proteomes" id="UP000297248">
    <property type="component" value="Unassembled WGS sequence"/>
</dbReference>
<evidence type="ECO:0000313" key="6">
    <source>
        <dbReference type="Proteomes" id="UP000583101"/>
    </source>
</evidence>
<evidence type="ECO:0000313" key="3">
    <source>
        <dbReference type="EMBL" id="MBB3967731.1"/>
    </source>
</evidence>
<dbReference type="Proteomes" id="UP000583101">
    <property type="component" value="Unassembled WGS sequence"/>
</dbReference>